<dbReference type="AlphaFoldDB" id="A0A225NI64"/>
<reference evidence="1 2" key="1">
    <citation type="submission" date="2013-04" db="EMBL/GenBank/DDBJ databases">
        <title>Oceanicola sp. 22II1-22F33 Genome Sequencing.</title>
        <authorList>
            <person name="Lai Q."/>
            <person name="Li G."/>
            <person name="Shao Z."/>
        </authorList>
    </citation>
    <scope>NUCLEOTIDE SEQUENCE [LARGE SCALE GENOMIC DNA]</scope>
    <source>
        <strain evidence="1 2">22II1-22F33</strain>
    </source>
</reference>
<organism evidence="1 2">
    <name type="scientific">Marinibacterium profundimaris</name>
    <dbReference type="NCBI Taxonomy" id="1679460"/>
    <lineage>
        <taxon>Bacteria</taxon>
        <taxon>Pseudomonadati</taxon>
        <taxon>Pseudomonadota</taxon>
        <taxon>Alphaproteobacteria</taxon>
        <taxon>Rhodobacterales</taxon>
        <taxon>Paracoccaceae</taxon>
        <taxon>Marinibacterium</taxon>
    </lineage>
</organism>
<protein>
    <submittedName>
        <fullName evidence="1">Uncharacterized protein</fullName>
    </submittedName>
</protein>
<dbReference type="EMBL" id="AQQR01000026">
    <property type="protein sequence ID" value="OWU67794.1"/>
    <property type="molecule type" value="Genomic_DNA"/>
</dbReference>
<evidence type="ECO:0000313" key="1">
    <source>
        <dbReference type="EMBL" id="OWU67794.1"/>
    </source>
</evidence>
<evidence type="ECO:0000313" key="2">
    <source>
        <dbReference type="Proteomes" id="UP000215377"/>
    </source>
</evidence>
<dbReference type="Proteomes" id="UP000215377">
    <property type="component" value="Unassembled WGS sequence"/>
</dbReference>
<keyword evidence="2" id="KW-1185">Reference proteome</keyword>
<sequence length="104" mass="11677">MNRPDTAILRLFHERQALIDAAGEHICARTGRDEDDEFDSLFYRRSDELEAQMMALPCTCAADFAAKMIVGTCQGGVFSDWKDGEIWREARDLVGMDGPDHQPA</sequence>
<accession>A0A225NI64</accession>
<proteinExistence type="predicted"/>
<dbReference type="OrthoDB" id="7873757at2"/>
<name>A0A225NI64_9RHOB</name>
<comment type="caution">
    <text evidence="1">The sequence shown here is derived from an EMBL/GenBank/DDBJ whole genome shotgun (WGS) entry which is preliminary data.</text>
</comment>
<gene>
    <name evidence="1" type="ORF">ATO3_25530</name>
</gene>
<dbReference type="RefSeq" id="WP_088652729.1">
    <property type="nucleotide sequence ID" value="NZ_AQQR01000026.1"/>
</dbReference>